<evidence type="ECO:0000313" key="2">
    <source>
        <dbReference type="EMBL" id="EET62871.1"/>
    </source>
</evidence>
<sequence length="225" mass="25499">MTDYQQAGEFFTAEHYLNSFLRGLPTIRTGDGQSFLLPGEWCLFCIILLCLNGRTAKDFVTGIGLQRLIRMEDANLIWRRKWRECIMCVSIYFLAAYTGIGIFCTAVGQVQSFLEMLQSRKVINDFLIPLLAACVIAVWQLVLSIKTNALTGLIAGVFLLTFSGYFSKWYLPGNYLMKLRVEEFLENGIKAEYIICSLLLALAAGIGLGKFFIRNMDYMQIKGDF</sequence>
<feature type="transmembrane region" description="Helical" evidence="1">
    <location>
        <begin position="89"/>
        <end position="114"/>
    </location>
</feature>
<keyword evidence="1" id="KW-0812">Transmembrane</keyword>
<dbReference type="EMBL" id="ACCL02000001">
    <property type="protein sequence ID" value="EET62871.1"/>
    <property type="molecule type" value="Genomic_DNA"/>
</dbReference>
<dbReference type="STRING" id="168384.SAMN05660368_02840"/>
<evidence type="ECO:0000313" key="3">
    <source>
        <dbReference type="Proteomes" id="UP000005561"/>
    </source>
</evidence>
<dbReference type="Proteomes" id="UP000005561">
    <property type="component" value="Unassembled WGS sequence"/>
</dbReference>
<keyword evidence="3" id="KW-1185">Reference proteome</keyword>
<keyword evidence="1" id="KW-1133">Transmembrane helix</keyword>
<proteinExistence type="predicted"/>
<organism evidence="2 3">
    <name type="scientific">Marvinbryantia formatexigens DSM 14469</name>
    <dbReference type="NCBI Taxonomy" id="478749"/>
    <lineage>
        <taxon>Bacteria</taxon>
        <taxon>Bacillati</taxon>
        <taxon>Bacillota</taxon>
        <taxon>Clostridia</taxon>
        <taxon>Lachnospirales</taxon>
        <taxon>Lachnospiraceae</taxon>
        <taxon>Marvinbryantia</taxon>
    </lineage>
</organism>
<name>C6L9D2_9FIRM</name>
<reference evidence="2" key="1">
    <citation type="submission" date="2009-07" db="EMBL/GenBank/DDBJ databases">
        <authorList>
            <person name="Weinstock G."/>
            <person name="Sodergren E."/>
            <person name="Clifton S."/>
            <person name="Fulton L."/>
            <person name="Fulton B."/>
            <person name="Courtney L."/>
            <person name="Fronick C."/>
            <person name="Harrison M."/>
            <person name="Strong C."/>
            <person name="Farmer C."/>
            <person name="Delahaunty K."/>
            <person name="Markovic C."/>
            <person name="Hall O."/>
            <person name="Minx P."/>
            <person name="Tomlinson C."/>
            <person name="Mitreva M."/>
            <person name="Nelson J."/>
            <person name="Hou S."/>
            <person name="Wollam A."/>
            <person name="Pepin K.H."/>
            <person name="Johnson M."/>
            <person name="Bhonagiri V."/>
            <person name="Nash W.E."/>
            <person name="Warren W."/>
            <person name="Chinwalla A."/>
            <person name="Mardis E.R."/>
            <person name="Wilson R.K."/>
        </authorList>
    </citation>
    <scope>NUCLEOTIDE SEQUENCE [LARGE SCALE GENOMIC DNA]</scope>
    <source>
        <strain evidence="2">DSM 14469</strain>
    </source>
</reference>
<comment type="caution">
    <text evidence="2">The sequence shown here is derived from an EMBL/GenBank/DDBJ whole genome shotgun (WGS) entry which is preliminary data.</text>
</comment>
<protein>
    <submittedName>
        <fullName evidence="2">Uncharacterized protein</fullName>
    </submittedName>
</protein>
<evidence type="ECO:0000256" key="1">
    <source>
        <dbReference type="SAM" id="Phobius"/>
    </source>
</evidence>
<keyword evidence="1" id="KW-0472">Membrane</keyword>
<accession>C6L9D2</accession>
<feature type="transmembrane region" description="Helical" evidence="1">
    <location>
        <begin position="126"/>
        <end position="143"/>
    </location>
</feature>
<feature type="transmembrane region" description="Helical" evidence="1">
    <location>
        <begin position="150"/>
        <end position="171"/>
    </location>
</feature>
<gene>
    <name evidence="2" type="ORF">BRYFOR_05222</name>
</gene>
<dbReference type="AlphaFoldDB" id="C6L9D2"/>
<feature type="transmembrane region" description="Helical" evidence="1">
    <location>
        <begin position="191"/>
        <end position="213"/>
    </location>
</feature>